<name>A0A376MRG7_ECOLX</name>
<dbReference type="EMBL" id="UGAW01000001">
    <property type="protein sequence ID" value="STG53028.1"/>
    <property type="molecule type" value="Genomic_DNA"/>
</dbReference>
<evidence type="ECO:0000313" key="2">
    <source>
        <dbReference type="Proteomes" id="UP000254817"/>
    </source>
</evidence>
<sequence length="138" mass="16083">MRVFKTKLIRLQLTAEELDALTADFISYKRDGILPDIFGRDALYDDSFTWPLIKFERVAHIHLANVNNPFPPQLRQFSRTNDEAHLVYCQGAFDEQAWLLIAILKPEPHKLARDNNQMHKIGKNGRSVSHAFLNLYYE</sequence>
<dbReference type="AlphaFoldDB" id="A0A376MRG7"/>
<proteinExistence type="predicted"/>
<gene>
    <name evidence="1" type="primary">yafO</name>
    <name evidence="1" type="ORF">NCTC11112_03558</name>
</gene>
<dbReference type="InterPro" id="IPR020353">
    <property type="entry name" value="Toxin_YafO"/>
</dbReference>
<accession>A0A376MRG7</accession>
<dbReference type="Pfam" id="PF13957">
    <property type="entry name" value="YafO_toxin"/>
    <property type="match status" value="1"/>
</dbReference>
<dbReference type="EC" id="3.1.-.-" evidence="1"/>
<reference evidence="1 2" key="1">
    <citation type="submission" date="2018-06" db="EMBL/GenBank/DDBJ databases">
        <authorList>
            <consortium name="Pathogen Informatics"/>
            <person name="Doyle S."/>
        </authorList>
    </citation>
    <scope>NUCLEOTIDE SEQUENCE [LARGE SCALE GENOMIC DNA]</scope>
    <source>
        <strain evidence="1 2">NCTC11112</strain>
    </source>
</reference>
<organism evidence="1 2">
    <name type="scientific">Escherichia coli</name>
    <dbReference type="NCBI Taxonomy" id="562"/>
    <lineage>
        <taxon>Bacteria</taxon>
        <taxon>Pseudomonadati</taxon>
        <taxon>Pseudomonadota</taxon>
        <taxon>Gammaproteobacteria</taxon>
        <taxon>Enterobacterales</taxon>
        <taxon>Enterobacteriaceae</taxon>
        <taxon>Escherichia</taxon>
    </lineage>
</organism>
<dbReference type="GO" id="GO:0016787">
    <property type="term" value="F:hydrolase activity"/>
    <property type="evidence" value="ECO:0007669"/>
    <property type="project" value="UniProtKB-KW"/>
</dbReference>
<dbReference type="NCBIfam" id="NF007377">
    <property type="entry name" value="PRK09885.1"/>
    <property type="match status" value="1"/>
</dbReference>
<evidence type="ECO:0000313" key="1">
    <source>
        <dbReference type="EMBL" id="STG53028.1"/>
    </source>
</evidence>
<protein>
    <submittedName>
        <fullName evidence="1">Toxin YafO</fullName>
        <ecNumber evidence="1">3.1.-.-</ecNumber>
    </submittedName>
</protein>
<keyword evidence="1" id="KW-0378">Hydrolase</keyword>
<dbReference type="Proteomes" id="UP000254817">
    <property type="component" value="Unassembled WGS sequence"/>
</dbReference>